<organism evidence="2">
    <name type="scientific">uncultured Friedmanniella sp</name>
    <dbReference type="NCBI Taxonomy" id="335381"/>
    <lineage>
        <taxon>Bacteria</taxon>
        <taxon>Bacillati</taxon>
        <taxon>Actinomycetota</taxon>
        <taxon>Actinomycetes</taxon>
        <taxon>Propionibacteriales</taxon>
        <taxon>Nocardioidaceae</taxon>
        <taxon>Friedmanniella</taxon>
        <taxon>environmental samples</taxon>
    </lineage>
</organism>
<evidence type="ECO:0000256" key="1">
    <source>
        <dbReference type="SAM" id="MobiDB-lite"/>
    </source>
</evidence>
<sequence length="133" mass="13689">GNRPGASDAGGAGGEVGRGLAGRGHLPLRPVPTPVRGLLPAPGHRLRLRADRRGRPLPADARPRGLLPDGLGRQRAADRASGAEPLRRAVRAHPAVRPGPGGRLVDRVQRAPAGDPAGVAAGGIRDDRALRRV</sequence>
<feature type="non-terminal residue" evidence="2">
    <location>
        <position position="133"/>
    </location>
</feature>
<dbReference type="EMBL" id="CADCTT010000324">
    <property type="protein sequence ID" value="CAA9326100.1"/>
    <property type="molecule type" value="Genomic_DNA"/>
</dbReference>
<feature type="compositionally biased region" description="Basic and acidic residues" evidence="1">
    <location>
        <begin position="124"/>
        <end position="133"/>
    </location>
</feature>
<feature type="compositionally biased region" description="Low complexity" evidence="1">
    <location>
        <begin position="111"/>
        <end position="123"/>
    </location>
</feature>
<keyword evidence="2" id="KW-0030">Aminoacyl-tRNA synthetase</keyword>
<feature type="region of interest" description="Disordered" evidence="1">
    <location>
        <begin position="1"/>
        <end position="133"/>
    </location>
</feature>
<name>A0A6J4L9Q7_9ACTN</name>
<feature type="non-terminal residue" evidence="2">
    <location>
        <position position="1"/>
    </location>
</feature>
<feature type="compositionally biased region" description="Gly residues" evidence="1">
    <location>
        <begin position="8"/>
        <end position="22"/>
    </location>
</feature>
<accession>A0A6J4L9Q7</accession>
<protein>
    <submittedName>
        <fullName evidence="2">Valyl-tRNA synthetase</fullName>
        <ecNumber evidence="2">6.1.1.9</ecNumber>
    </submittedName>
</protein>
<reference evidence="2" key="1">
    <citation type="submission" date="2020-02" db="EMBL/GenBank/DDBJ databases">
        <authorList>
            <person name="Meier V. D."/>
        </authorList>
    </citation>
    <scope>NUCLEOTIDE SEQUENCE</scope>
    <source>
        <strain evidence="2">AVDCRST_MAG61</strain>
    </source>
</reference>
<proteinExistence type="predicted"/>
<gene>
    <name evidence="2" type="ORF">AVDCRST_MAG61-2601</name>
</gene>
<feature type="compositionally biased region" description="Low complexity" evidence="1">
    <location>
        <begin position="56"/>
        <end position="68"/>
    </location>
</feature>
<dbReference type="AlphaFoldDB" id="A0A6J4L9Q7"/>
<dbReference type="EC" id="6.1.1.9" evidence="2"/>
<dbReference type="GO" id="GO:0004832">
    <property type="term" value="F:valine-tRNA ligase activity"/>
    <property type="evidence" value="ECO:0007669"/>
    <property type="project" value="UniProtKB-EC"/>
</dbReference>
<keyword evidence="2" id="KW-0436">Ligase</keyword>
<evidence type="ECO:0000313" key="2">
    <source>
        <dbReference type="EMBL" id="CAA9326100.1"/>
    </source>
</evidence>